<name>A0AAD5UN63_9FUNG</name>
<dbReference type="AlphaFoldDB" id="A0AAD5UN63"/>
<dbReference type="Gene3D" id="3.20.170.20">
    <property type="entry name" value="Protein of unknown function DUF952"/>
    <property type="match status" value="1"/>
</dbReference>
<organism evidence="1 2">
    <name type="scientific">Boothiomyces macroporosus</name>
    <dbReference type="NCBI Taxonomy" id="261099"/>
    <lineage>
        <taxon>Eukaryota</taxon>
        <taxon>Fungi</taxon>
        <taxon>Fungi incertae sedis</taxon>
        <taxon>Chytridiomycota</taxon>
        <taxon>Chytridiomycota incertae sedis</taxon>
        <taxon>Chytridiomycetes</taxon>
        <taxon>Rhizophydiales</taxon>
        <taxon>Terramycetaceae</taxon>
        <taxon>Boothiomyces</taxon>
    </lineage>
</organism>
<proteinExistence type="predicted"/>
<comment type="caution">
    <text evidence="1">The sequence shown here is derived from an EMBL/GenBank/DDBJ whole genome shotgun (WGS) entry which is preliminary data.</text>
</comment>
<dbReference type="Pfam" id="PF06108">
    <property type="entry name" value="DUF952"/>
    <property type="match status" value="1"/>
</dbReference>
<dbReference type="EMBL" id="JADGKB010000011">
    <property type="protein sequence ID" value="KAJ3260527.1"/>
    <property type="molecule type" value="Genomic_DNA"/>
</dbReference>
<dbReference type="SUPFAM" id="SSF56399">
    <property type="entry name" value="ADP-ribosylation"/>
    <property type="match status" value="1"/>
</dbReference>
<evidence type="ECO:0000313" key="2">
    <source>
        <dbReference type="Proteomes" id="UP001210925"/>
    </source>
</evidence>
<sequence length="98" mass="11334">MGTDILTRFIHLSTKEQANMVANRYFSNESQIIVLLIRPDLPAVKWEPPVSPNKDFQEQETREAEKNKELFPHCYSAIDLLSDVEQVLTINKDGEFKI</sequence>
<gene>
    <name evidence="1" type="ORF">HK103_000669</name>
</gene>
<dbReference type="InterPro" id="IPR009297">
    <property type="entry name" value="DUF952"/>
</dbReference>
<evidence type="ECO:0000313" key="1">
    <source>
        <dbReference type="EMBL" id="KAJ3260527.1"/>
    </source>
</evidence>
<keyword evidence="2" id="KW-1185">Reference proteome</keyword>
<accession>A0AAD5UN63</accession>
<protein>
    <submittedName>
        <fullName evidence="1">Uncharacterized protein</fullName>
    </submittedName>
</protein>
<reference evidence="1" key="1">
    <citation type="submission" date="2020-05" db="EMBL/GenBank/DDBJ databases">
        <title>Phylogenomic resolution of chytrid fungi.</title>
        <authorList>
            <person name="Stajich J.E."/>
            <person name="Amses K."/>
            <person name="Simmons R."/>
            <person name="Seto K."/>
            <person name="Myers J."/>
            <person name="Bonds A."/>
            <person name="Quandt C.A."/>
            <person name="Barry K."/>
            <person name="Liu P."/>
            <person name="Grigoriev I."/>
            <person name="Longcore J.E."/>
            <person name="James T.Y."/>
        </authorList>
    </citation>
    <scope>NUCLEOTIDE SEQUENCE</scope>
    <source>
        <strain evidence="1">PLAUS21</strain>
    </source>
</reference>
<dbReference type="Proteomes" id="UP001210925">
    <property type="component" value="Unassembled WGS sequence"/>
</dbReference>